<dbReference type="RefSeq" id="WP_244712985.1">
    <property type="nucleotide sequence ID" value="NZ_CP095073.1"/>
</dbReference>
<keyword evidence="1" id="KW-0812">Transmembrane</keyword>
<keyword evidence="3" id="KW-1185">Reference proteome</keyword>
<name>A0ABY4EPI5_9BACI</name>
<proteinExistence type="predicted"/>
<gene>
    <name evidence="2" type="ORF">MUN89_08845</name>
</gene>
<evidence type="ECO:0008006" key="4">
    <source>
        <dbReference type="Google" id="ProtNLM"/>
    </source>
</evidence>
<feature type="transmembrane region" description="Helical" evidence="1">
    <location>
        <begin position="38"/>
        <end position="55"/>
    </location>
</feature>
<feature type="transmembrane region" description="Helical" evidence="1">
    <location>
        <begin position="67"/>
        <end position="90"/>
    </location>
</feature>
<feature type="transmembrane region" description="Helical" evidence="1">
    <location>
        <begin position="167"/>
        <end position="185"/>
    </location>
</feature>
<protein>
    <recommendedName>
        <fullName evidence="4">DUF4129 domain-containing protein</fullName>
    </recommendedName>
</protein>
<dbReference type="EMBL" id="CP095073">
    <property type="protein sequence ID" value="UOQ46006.1"/>
    <property type="molecule type" value="Genomic_DNA"/>
</dbReference>
<reference evidence="2 3" key="1">
    <citation type="submission" date="2022-04" db="EMBL/GenBank/DDBJ databases">
        <title>Halobacillus sp. isolated from saltern.</title>
        <authorList>
            <person name="Won M."/>
            <person name="Lee C.-M."/>
            <person name="Woen H.-Y."/>
            <person name="Kwon S.-W."/>
        </authorList>
    </citation>
    <scope>NUCLEOTIDE SEQUENCE [LARGE SCALE GENOMIC DNA]</scope>
    <source>
        <strain evidence="2 3">SSBR10-3</strain>
    </source>
</reference>
<keyword evidence="1" id="KW-1133">Transmembrane helix</keyword>
<dbReference type="Proteomes" id="UP000831787">
    <property type="component" value="Chromosome"/>
</dbReference>
<sequence length="372" mass="42484">MDRTFIGTSFYQYAGTLLMYYFFLYPLAVSLNGFNLPASSYLIIIIASYFLYGISLQKSRTYLPFLWTIPCLYLAGLWLGINAVLLLFVVPFTGWRFVIYYKNDQSNDNKLLLIVTAVIVFIELVLYPDPVLIFMAALQYVVLLVGHLYSHYVLTPKLITKKAGSKIGGLAGAAIFVSFIAIVLLKPIRVLLEEAWRTTAFSLLFLMKGSLGTLDKLGMDFSKEYENNEVKVSLEEGWKTGDMSVTNEEKMQQVASAFEWSTVLIITTCAIVILFLLVRMKKRSLNENLSPAAAEVIHTSFLESKSFSLSHSRRSKKPHDRIRAAFYGFERFAWNKGVGRHANETIEDWFHRTGLHSDRTKLYQKVRYGRKD</sequence>
<accession>A0ABY4EPI5</accession>
<evidence type="ECO:0000313" key="2">
    <source>
        <dbReference type="EMBL" id="UOQ46006.1"/>
    </source>
</evidence>
<feature type="transmembrane region" description="Helical" evidence="1">
    <location>
        <begin position="12"/>
        <end position="31"/>
    </location>
</feature>
<feature type="transmembrane region" description="Helical" evidence="1">
    <location>
        <begin position="133"/>
        <end position="155"/>
    </location>
</feature>
<feature type="transmembrane region" description="Helical" evidence="1">
    <location>
        <begin position="111"/>
        <end position="127"/>
    </location>
</feature>
<evidence type="ECO:0000256" key="1">
    <source>
        <dbReference type="SAM" id="Phobius"/>
    </source>
</evidence>
<feature type="transmembrane region" description="Helical" evidence="1">
    <location>
        <begin position="260"/>
        <end position="278"/>
    </location>
</feature>
<evidence type="ECO:0000313" key="3">
    <source>
        <dbReference type="Proteomes" id="UP000831787"/>
    </source>
</evidence>
<organism evidence="2 3">
    <name type="scientific">Halobacillus salinarum</name>
    <dbReference type="NCBI Taxonomy" id="2932257"/>
    <lineage>
        <taxon>Bacteria</taxon>
        <taxon>Bacillati</taxon>
        <taxon>Bacillota</taxon>
        <taxon>Bacilli</taxon>
        <taxon>Bacillales</taxon>
        <taxon>Bacillaceae</taxon>
        <taxon>Halobacillus</taxon>
    </lineage>
</organism>
<keyword evidence="1" id="KW-0472">Membrane</keyword>